<accession>A0A4R9K4G2</accession>
<sequence length="242" mass="26522">MFFLIGLVTFHAPNSVRLEFANLGSFETINHPFGCDRLGRDNFAMFAYGSLGTIIVCIPARIFTLIFASIFAFLGNIQMARYSLVTDLFSSIFLALPSLLVALVTIAILPDSQFTIIISIVLADWAMSYETMRGKLSEIRKSGFSSASKALGGSSLHVFVFHTIPALASTLEFLFLTGIPSVIMTIALFSYLGINTNLWDLGPGLGEQISFSKDYFNKTPVSVLLPIICVIALVYSFGRDEK</sequence>
<evidence type="ECO:0000256" key="3">
    <source>
        <dbReference type="ARBA" id="ARBA00022475"/>
    </source>
</evidence>
<dbReference type="GO" id="GO:0005886">
    <property type="term" value="C:plasma membrane"/>
    <property type="evidence" value="ECO:0007669"/>
    <property type="project" value="UniProtKB-SubCell"/>
</dbReference>
<dbReference type="EMBL" id="RQGD01000022">
    <property type="protein sequence ID" value="TGL60391.1"/>
    <property type="molecule type" value="Genomic_DNA"/>
</dbReference>
<comment type="caution">
    <text evidence="9">The sequence shown here is derived from an EMBL/GenBank/DDBJ whole genome shotgun (WGS) entry which is preliminary data.</text>
</comment>
<dbReference type="CDD" id="cd06261">
    <property type="entry name" value="TM_PBP2"/>
    <property type="match status" value="1"/>
</dbReference>
<protein>
    <submittedName>
        <fullName evidence="9">ABC transporter permease subunit</fullName>
    </submittedName>
</protein>
<dbReference type="PANTHER" id="PTHR43386:SF1">
    <property type="entry name" value="D,D-DIPEPTIDE TRANSPORT SYSTEM PERMEASE PROTEIN DDPC-RELATED"/>
    <property type="match status" value="1"/>
</dbReference>
<keyword evidence="10" id="KW-1185">Reference proteome</keyword>
<dbReference type="OrthoDB" id="345255at2"/>
<comment type="similarity">
    <text evidence="7">Belongs to the binding-protein-dependent transport system permease family.</text>
</comment>
<proteinExistence type="inferred from homology"/>
<dbReference type="Pfam" id="PF00528">
    <property type="entry name" value="BPD_transp_1"/>
    <property type="match status" value="1"/>
</dbReference>
<keyword evidence="6 7" id="KW-0472">Membrane</keyword>
<evidence type="ECO:0000313" key="10">
    <source>
        <dbReference type="Proteomes" id="UP000297693"/>
    </source>
</evidence>
<evidence type="ECO:0000256" key="6">
    <source>
        <dbReference type="ARBA" id="ARBA00023136"/>
    </source>
</evidence>
<organism evidence="9 10">
    <name type="scientific">Leptospira ognonensis</name>
    <dbReference type="NCBI Taxonomy" id="2484945"/>
    <lineage>
        <taxon>Bacteria</taxon>
        <taxon>Pseudomonadati</taxon>
        <taxon>Spirochaetota</taxon>
        <taxon>Spirochaetia</taxon>
        <taxon>Leptospirales</taxon>
        <taxon>Leptospiraceae</taxon>
        <taxon>Leptospira</taxon>
    </lineage>
</organism>
<dbReference type="InterPro" id="IPR050366">
    <property type="entry name" value="BP-dependent_transpt_permease"/>
</dbReference>
<keyword evidence="2 7" id="KW-0813">Transport</keyword>
<evidence type="ECO:0000256" key="2">
    <source>
        <dbReference type="ARBA" id="ARBA00022448"/>
    </source>
</evidence>
<dbReference type="PANTHER" id="PTHR43386">
    <property type="entry name" value="OLIGOPEPTIDE TRANSPORT SYSTEM PERMEASE PROTEIN APPC"/>
    <property type="match status" value="1"/>
</dbReference>
<name>A0A4R9K4G2_9LEPT</name>
<feature type="domain" description="ABC transmembrane type-1" evidence="8">
    <location>
        <begin position="50"/>
        <end position="236"/>
    </location>
</feature>
<feature type="transmembrane region" description="Helical" evidence="7">
    <location>
        <begin position="221"/>
        <end position="238"/>
    </location>
</feature>
<evidence type="ECO:0000256" key="7">
    <source>
        <dbReference type="RuleBase" id="RU363032"/>
    </source>
</evidence>
<evidence type="ECO:0000259" key="8">
    <source>
        <dbReference type="PROSITE" id="PS50928"/>
    </source>
</evidence>
<feature type="transmembrane region" description="Helical" evidence="7">
    <location>
        <begin position="114"/>
        <end position="132"/>
    </location>
</feature>
<gene>
    <name evidence="9" type="ORF">EHQ58_05965</name>
</gene>
<evidence type="ECO:0000313" key="9">
    <source>
        <dbReference type="EMBL" id="TGL60391.1"/>
    </source>
</evidence>
<feature type="transmembrane region" description="Helical" evidence="7">
    <location>
        <begin position="86"/>
        <end position="108"/>
    </location>
</feature>
<comment type="subcellular location">
    <subcellularLocation>
        <location evidence="1 7">Cell membrane</location>
        <topology evidence="1 7">Multi-pass membrane protein</topology>
    </subcellularLocation>
</comment>
<evidence type="ECO:0000256" key="4">
    <source>
        <dbReference type="ARBA" id="ARBA00022692"/>
    </source>
</evidence>
<dbReference type="SUPFAM" id="SSF161098">
    <property type="entry name" value="MetI-like"/>
    <property type="match status" value="1"/>
</dbReference>
<keyword evidence="3" id="KW-1003">Cell membrane</keyword>
<dbReference type="PROSITE" id="PS50928">
    <property type="entry name" value="ABC_TM1"/>
    <property type="match status" value="1"/>
</dbReference>
<dbReference type="Gene3D" id="1.10.3720.10">
    <property type="entry name" value="MetI-like"/>
    <property type="match status" value="1"/>
</dbReference>
<feature type="transmembrane region" description="Helical" evidence="7">
    <location>
        <begin position="46"/>
        <end position="74"/>
    </location>
</feature>
<evidence type="ECO:0000256" key="5">
    <source>
        <dbReference type="ARBA" id="ARBA00022989"/>
    </source>
</evidence>
<feature type="transmembrane region" description="Helical" evidence="7">
    <location>
        <begin position="173"/>
        <end position="194"/>
    </location>
</feature>
<dbReference type="InterPro" id="IPR000515">
    <property type="entry name" value="MetI-like"/>
</dbReference>
<dbReference type="AlphaFoldDB" id="A0A4R9K4G2"/>
<dbReference type="InterPro" id="IPR035906">
    <property type="entry name" value="MetI-like_sf"/>
</dbReference>
<keyword evidence="4 7" id="KW-0812">Transmembrane</keyword>
<reference evidence="9" key="1">
    <citation type="journal article" date="2019" name="PLoS Negl. Trop. Dis.">
        <title>Revisiting the worldwide diversity of Leptospira species in the environment.</title>
        <authorList>
            <person name="Vincent A.T."/>
            <person name="Schiettekatte O."/>
            <person name="Bourhy P."/>
            <person name="Veyrier F.J."/>
            <person name="Picardeau M."/>
        </authorList>
    </citation>
    <scope>NUCLEOTIDE SEQUENCE [LARGE SCALE GENOMIC DNA]</scope>
    <source>
        <strain evidence="9">201702476</strain>
    </source>
</reference>
<dbReference type="GO" id="GO:0055085">
    <property type="term" value="P:transmembrane transport"/>
    <property type="evidence" value="ECO:0007669"/>
    <property type="project" value="InterPro"/>
</dbReference>
<dbReference type="Proteomes" id="UP000297693">
    <property type="component" value="Unassembled WGS sequence"/>
</dbReference>
<keyword evidence="5 7" id="KW-1133">Transmembrane helix</keyword>
<evidence type="ECO:0000256" key="1">
    <source>
        <dbReference type="ARBA" id="ARBA00004651"/>
    </source>
</evidence>